<dbReference type="EMBL" id="CAID01000016">
    <property type="protein sequence ID" value="CEG00255.1"/>
    <property type="molecule type" value="Genomic_DNA"/>
</dbReference>
<accession>A0A096P8R2</accession>
<reference evidence="2" key="1">
    <citation type="journal article" date="2006" name="Proc. Natl. Acad. Sci. U.S.A.">
        <title>Genome analysis of the smallest free-living eukaryote Ostreococcus tauri unveils many unique features.</title>
        <authorList>
            <person name="Derelle E."/>
            <person name="Ferraz C."/>
            <person name="Rombauts S."/>
            <person name="Rouze P."/>
            <person name="Worden A.Z."/>
            <person name="Robbens S."/>
            <person name="Partensky F."/>
            <person name="Degroeve S."/>
            <person name="Echeynie S."/>
            <person name="Cooke R."/>
            <person name="Saeys Y."/>
            <person name="Wuyts J."/>
            <person name="Jabbari K."/>
            <person name="Bowler C."/>
            <person name="Panaud O."/>
            <person name="Piegu B."/>
            <person name="Ball S.G."/>
            <person name="Ral J.-P."/>
            <person name="Bouget F.-Y."/>
            <person name="Piganeau G."/>
            <person name="De Baets B."/>
            <person name="Picard A."/>
            <person name="Delseny M."/>
            <person name="Demaille J."/>
            <person name="Van de Peer Y."/>
            <person name="Moreau H."/>
        </authorList>
    </citation>
    <scope>NUCLEOTIDE SEQUENCE [LARGE SCALE GENOMIC DNA]</scope>
    <source>
        <strain evidence="2">OTTH 0595 / CCAP 157/2 / RCC745</strain>
    </source>
</reference>
<dbReference type="STRING" id="70448.A0A096P8R2"/>
<gene>
    <name evidence="1" type="ORF">OT_ostta16g00230</name>
</gene>
<organism evidence="1 2">
    <name type="scientific">Ostreococcus tauri</name>
    <name type="common">Marine green alga</name>
    <dbReference type="NCBI Taxonomy" id="70448"/>
    <lineage>
        <taxon>Eukaryota</taxon>
        <taxon>Viridiplantae</taxon>
        <taxon>Chlorophyta</taxon>
        <taxon>Mamiellophyceae</taxon>
        <taxon>Mamiellales</taxon>
        <taxon>Bathycoccaceae</taxon>
        <taxon>Ostreococcus</taxon>
    </lineage>
</organism>
<dbReference type="InterPro" id="IPR046345">
    <property type="entry name" value="TraB_PrgY-like"/>
</dbReference>
<evidence type="ECO:0000313" key="2">
    <source>
        <dbReference type="Proteomes" id="UP000009170"/>
    </source>
</evidence>
<dbReference type="PANTHER" id="PTHR21530:SF7">
    <property type="entry name" value="TRAB DOMAIN-CONTAINING PROTEIN"/>
    <property type="match status" value="1"/>
</dbReference>
<dbReference type="OrthoDB" id="48306at2759"/>
<dbReference type="KEGG" id="ota:OT_ostta16g00230"/>
<dbReference type="InParanoid" id="A0A096P8R2"/>
<dbReference type="AlphaFoldDB" id="A0A096P8R2"/>
<evidence type="ECO:0000313" key="1">
    <source>
        <dbReference type="EMBL" id="CEG00255.1"/>
    </source>
</evidence>
<dbReference type="PANTHER" id="PTHR21530">
    <property type="entry name" value="PHEROMONE SHUTDOWN PROTEIN"/>
    <property type="match status" value="1"/>
</dbReference>
<proteinExistence type="predicted"/>
<keyword evidence="2" id="KW-1185">Reference proteome</keyword>
<dbReference type="GeneID" id="9834689"/>
<dbReference type="Proteomes" id="UP000009170">
    <property type="component" value="Unassembled WGS sequence"/>
</dbReference>
<name>A0A096P8R2_OSTTA</name>
<reference evidence="1 2" key="2">
    <citation type="journal article" date="2014" name="BMC Genomics">
        <title>An improved genome of the model marine alga Ostreococcus tauri unfolds by assessing Illumina de novo assemblies.</title>
        <authorList>
            <person name="Blanc-Mathieu R."/>
            <person name="Verhelst B."/>
            <person name="Derelle E."/>
            <person name="Rombauts S."/>
            <person name="Bouget F.Y."/>
            <person name="Carre I."/>
            <person name="Chateau A."/>
            <person name="Eyre-Walker A."/>
            <person name="Grimsley N."/>
            <person name="Moreau H."/>
            <person name="Piegu B."/>
            <person name="Rivals E."/>
            <person name="Schackwitz W."/>
            <person name="Van de Peer Y."/>
            <person name="Piganeau G."/>
        </authorList>
    </citation>
    <scope>NUCLEOTIDE SEQUENCE [LARGE SCALE GENOMIC DNA]</scope>
    <source>
        <strain evidence="2">OTTH 0595 / CCAP 157/2 / RCC745</strain>
    </source>
</reference>
<protein>
    <submittedName>
        <fullName evidence="1">Unnamed product</fullName>
    </submittedName>
</protein>
<dbReference type="Gene3D" id="3.10.20.310">
    <property type="entry name" value="membrane protein fhac"/>
    <property type="match status" value="1"/>
</dbReference>
<sequence length="552" mass="60093">MRSFALNRDRAAISAVSCDSKRSGCRPRCPSGQALSTLVGRPRADVGRCEANLGQTSTSSAPTVVLERAQTGESPGVRVILLPTSHAGGRSGKDAEEVIRNMKPDVLLLEVCDERINGVIKRLSGGTDGVLVPEVVYIHGLPTGTLPGGVEISTLLSRLKTRIGTRVNASDLLKDAETLMRTGLFDSVHVSAVGKLGTSVVWEGGRATVETLTSEIIFDVVPADGELTSDIRFVWSDAIIEILNTDMTKTEARVIRRAGELVEMSESVSGDGEMGVWQFGALCSAILIAVREEIPDQYAVTLDLSDVDVISVKFADKASLTPEDFAERVFIDIENILSVSFSARSAATEAVESSSVSVKMINAMLKLAESTISNKVDAKDGEEIITGLSTAFDSQVSRVYLADSKLSKIMLSLDTKVKRNVAGTKRSIFRYVLESIRSLITFSFKTKEEVTAAIETERLELMRTGDVDMPTHMREVLIDERDDVIFDCLWAVSQGERIDRPCFSLEDSCRYEYSERAPPLILRVRESTPVTIVAILGAAHLPGIIRRWNTTS</sequence>
<comment type="caution">
    <text evidence="1">The sequence shown here is derived from an EMBL/GenBank/DDBJ whole genome shotgun (WGS) entry which is preliminary data.</text>
</comment>
<dbReference type="RefSeq" id="XP_003074326.2">
    <property type="nucleotide sequence ID" value="XM_003074279.2"/>
</dbReference>